<dbReference type="EC" id="1.19.1.1" evidence="4"/>
<comment type="caution">
    <text evidence="20">The sequence shown here is derived from an EMBL/GenBank/DDBJ whole genome shotgun (WGS) entry which is preliminary data.</text>
</comment>
<evidence type="ECO:0000256" key="5">
    <source>
        <dbReference type="ARBA" id="ARBA00013223"/>
    </source>
</evidence>
<evidence type="ECO:0000256" key="2">
    <source>
        <dbReference type="ARBA" id="ARBA00004496"/>
    </source>
</evidence>
<accession>A0A3D9U858</accession>
<evidence type="ECO:0000256" key="9">
    <source>
        <dbReference type="ARBA" id="ARBA00022741"/>
    </source>
</evidence>
<evidence type="ECO:0000256" key="12">
    <source>
        <dbReference type="ARBA" id="ARBA00023002"/>
    </source>
</evidence>
<evidence type="ECO:0000256" key="7">
    <source>
        <dbReference type="ARBA" id="ARBA00022490"/>
    </source>
</evidence>
<dbReference type="InterPro" id="IPR051930">
    <property type="entry name" value="FNR_type-1"/>
</dbReference>
<dbReference type="GO" id="GO:0034599">
    <property type="term" value="P:cellular response to oxidative stress"/>
    <property type="evidence" value="ECO:0007669"/>
    <property type="project" value="TreeGrafter"/>
</dbReference>
<name>A0A3D9U858_9GAMM</name>
<evidence type="ECO:0000259" key="19">
    <source>
        <dbReference type="PROSITE" id="PS51384"/>
    </source>
</evidence>
<comment type="similarity">
    <text evidence="3">Belongs to the ferredoxin--NADP reductase type 1 family.</text>
</comment>
<dbReference type="InterPro" id="IPR033892">
    <property type="entry name" value="FNR_bac"/>
</dbReference>
<protein>
    <recommendedName>
        <fullName evidence="6">Flavodoxin/ferredoxin--NADP reductase</fullName>
        <ecNumber evidence="5">1.18.1.2</ecNumber>
        <ecNumber evidence="4">1.19.1.1</ecNumber>
    </recommendedName>
    <alternativeName>
        <fullName evidence="15">Ferredoxin (flavodoxin):NADP(+) oxidoreductase</fullName>
    </alternativeName>
    <alternativeName>
        <fullName evidence="13">Ferredoxin--NADP reductase</fullName>
    </alternativeName>
    <alternativeName>
        <fullName evidence="14">Flavodoxin--NADP reductase</fullName>
    </alternativeName>
</protein>
<dbReference type="PANTHER" id="PTHR47878">
    <property type="entry name" value="OXIDOREDUCTASE FAD/NAD(P)-BINDING DOMAIN PROTEIN"/>
    <property type="match status" value="1"/>
</dbReference>
<dbReference type="InterPro" id="IPR008333">
    <property type="entry name" value="Cbr1-like_FAD-bd_dom"/>
</dbReference>
<dbReference type="InterPro" id="IPR039261">
    <property type="entry name" value="FNR_nucleotide-bd"/>
</dbReference>
<comment type="catalytic activity">
    <reaction evidence="17">
        <text>2 reduced [2Fe-2S]-[ferredoxin] + NADP(+) + H(+) = 2 oxidized [2Fe-2S]-[ferredoxin] + NADPH</text>
        <dbReference type="Rhea" id="RHEA:20125"/>
        <dbReference type="Rhea" id="RHEA-COMP:10000"/>
        <dbReference type="Rhea" id="RHEA-COMP:10001"/>
        <dbReference type="ChEBI" id="CHEBI:15378"/>
        <dbReference type="ChEBI" id="CHEBI:33737"/>
        <dbReference type="ChEBI" id="CHEBI:33738"/>
        <dbReference type="ChEBI" id="CHEBI:57783"/>
        <dbReference type="ChEBI" id="CHEBI:58349"/>
        <dbReference type="EC" id="1.18.1.2"/>
    </reaction>
</comment>
<evidence type="ECO:0000256" key="8">
    <source>
        <dbReference type="ARBA" id="ARBA00022630"/>
    </source>
</evidence>
<dbReference type="GO" id="GO:0004324">
    <property type="term" value="F:ferredoxin-NADP+ reductase activity"/>
    <property type="evidence" value="ECO:0007669"/>
    <property type="project" value="UniProtKB-EC"/>
</dbReference>
<feature type="domain" description="FAD-binding FR-type" evidence="19">
    <location>
        <begin position="2"/>
        <end position="101"/>
    </location>
</feature>
<dbReference type="Pfam" id="PF00970">
    <property type="entry name" value="FAD_binding_6"/>
    <property type="match status" value="1"/>
</dbReference>
<dbReference type="InterPro" id="IPR001433">
    <property type="entry name" value="OxRdtase_FAD/NAD-bd"/>
</dbReference>
<evidence type="ECO:0000256" key="16">
    <source>
        <dbReference type="ARBA" id="ARBA00047271"/>
    </source>
</evidence>
<evidence type="ECO:0000256" key="1">
    <source>
        <dbReference type="ARBA" id="ARBA00001974"/>
    </source>
</evidence>
<evidence type="ECO:0000256" key="10">
    <source>
        <dbReference type="ARBA" id="ARBA00022827"/>
    </source>
</evidence>
<evidence type="ECO:0000256" key="18">
    <source>
        <dbReference type="SAM" id="MobiDB-lite"/>
    </source>
</evidence>
<evidence type="ECO:0000256" key="15">
    <source>
        <dbReference type="ARBA" id="ARBA00030173"/>
    </source>
</evidence>
<dbReference type="NCBIfam" id="NF008178">
    <property type="entry name" value="PRK10926.1"/>
    <property type="match status" value="1"/>
</dbReference>
<dbReference type="GO" id="GO:0005737">
    <property type="term" value="C:cytoplasm"/>
    <property type="evidence" value="ECO:0007669"/>
    <property type="project" value="UniProtKB-SubCell"/>
</dbReference>
<keyword evidence="10" id="KW-0274">FAD</keyword>
<dbReference type="Proteomes" id="UP000256294">
    <property type="component" value="Unassembled WGS sequence"/>
</dbReference>
<keyword evidence="11" id="KW-0521">NADP</keyword>
<comment type="subcellular location">
    <subcellularLocation>
        <location evidence="2">Cytoplasm</location>
    </subcellularLocation>
</comment>
<dbReference type="InterPro" id="IPR017927">
    <property type="entry name" value="FAD-bd_FR_type"/>
</dbReference>
<evidence type="ECO:0000256" key="3">
    <source>
        <dbReference type="ARBA" id="ARBA00008312"/>
    </source>
</evidence>
<comment type="cofactor">
    <cofactor evidence="1">
        <name>FAD</name>
        <dbReference type="ChEBI" id="CHEBI:57692"/>
    </cofactor>
</comment>
<keyword evidence="8" id="KW-0285">Flavoprotein</keyword>
<evidence type="ECO:0000313" key="21">
    <source>
        <dbReference type="Proteomes" id="UP000256294"/>
    </source>
</evidence>
<dbReference type="InterPro" id="IPR017938">
    <property type="entry name" value="Riboflavin_synthase-like_b-brl"/>
</dbReference>
<evidence type="ECO:0000256" key="17">
    <source>
        <dbReference type="ARBA" id="ARBA00047776"/>
    </source>
</evidence>
<sequence>MANWVTGKVTDIINWTDSLFSIKLRAPIEKFTAGQFAKLALEVEGERIQRAYSYVNSPNNDNLEFYLVTVPEGKLSPRLAALQKGDELLVTEQAAGFFILDEIPDCRNLWMLSTGTAIGPYLSILQQGNDLERFENIVLVHAVRLEQDLSYLPLMQQLEESFQGKLRIQTIVSREKCQNSLMGRIPALIENGEMEAAVGLSMQAENSHVMLCGNPQMVRDTRQLLKEQRGMEKHLRRKPGHVTSEQYW</sequence>
<evidence type="ECO:0000256" key="4">
    <source>
        <dbReference type="ARBA" id="ARBA00012872"/>
    </source>
</evidence>
<keyword evidence="12" id="KW-0560">Oxidoreductase</keyword>
<reference evidence="20 21" key="1">
    <citation type="submission" date="2018-08" db="EMBL/GenBank/DDBJ databases">
        <title>Genomic Encyclopedia of Archaeal and Bacterial Type Strains, Phase II (KMG-II): from individual species to whole genera.</title>
        <authorList>
            <person name="Goeker M."/>
        </authorList>
    </citation>
    <scope>NUCLEOTIDE SEQUENCE [LARGE SCALE GENOMIC DNA]</scope>
    <source>
        <strain evidence="20 21">DSM 17905</strain>
    </source>
</reference>
<dbReference type="SUPFAM" id="SSF63380">
    <property type="entry name" value="Riboflavin synthase domain-like"/>
    <property type="match status" value="1"/>
</dbReference>
<dbReference type="AlphaFoldDB" id="A0A3D9U858"/>
<dbReference type="GO" id="GO:0000166">
    <property type="term" value="F:nucleotide binding"/>
    <property type="evidence" value="ECO:0007669"/>
    <property type="project" value="UniProtKB-KW"/>
</dbReference>
<dbReference type="FunFam" id="3.40.50.80:FF:000013">
    <property type="entry name" value="Ferredoxin--NADP(+) reductase"/>
    <property type="match status" value="1"/>
</dbReference>
<dbReference type="PANTHER" id="PTHR47878:SF1">
    <property type="entry name" value="FLAVODOXIN_FERREDOXIN--NADP REDUCTASE"/>
    <property type="match status" value="1"/>
</dbReference>
<evidence type="ECO:0000256" key="13">
    <source>
        <dbReference type="ARBA" id="ARBA00029856"/>
    </source>
</evidence>
<keyword evidence="7" id="KW-0963">Cytoplasm</keyword>
<dbReference type="FunFam" id="2.40.30.10:FF:000044">
    <property type="entry name" value="Ferredoxin--NADP(+) reductase"/>
    <property type="match status" value="1"/>
</dbReference>
<dbReference type="Pfam" id="PF00175">
    <property type="entry name" value="NAD_binding_1"/>
    <property type="match status" value="1"/>
</dbReference>
<organism evidence="20 21">
    <name type="scientific">Xenorhabdus cabanillasii</name>
    <dbReference type="NCBI Taxonomy" id="351673"/>
    <lineage>
        <taxon>Bacteria</taxon>
        <taxon>Pseudomonadati</taxon>
        <taxon>Pseudomonadota</taxon>
        <taxon>Gammaproteobacteria</taxon>
        <taxon>Enterobacterales</taxon>
        <taxon>Morganellaceae</taxon>
        <taxon>Xenorhabdus</taxon>
    </lineage>
</organism>
<dbReference type="GO" id="GO:0042167">
    <property type="term" value="P:heme catabolic process"/>
    <property type="evidence" value="ECO:0007669"/>
    <property type="project" value="TreeGrafter"/>
</dbReference>
<dbReference type="PROSITE" id="PS51384">
    <property type="entry name" value="FAD_FR"/>
    <property type="match status" value="1"/>
</dbReference>
<dbReference type="RefSeq" id="WP_038261685.1">
    <property type="nucleotide sequence ID" value="NZ_QTUB01000001.1"/>
</dbReference>
<feature type="region of interest" description="Disordered" evidence="18">
    <location>
        <begin position="229"/>
        <end position="248"/>
    </location>
</feature>
<dbReference type="CDD" id="cd06195">
    <property type="entry name" value="FNR1"/>
    <property type="match status" value="1"/>
</dbReference>
<evidence type="ECO:0000256" key="6">
    <source>
        <dbReference type="ARBA" id="ARBA00020327"/>
    </source>
</evidence>
<evidence type="ECO:0000256" key="14">
    <source>
        <dbReference type="ARBA" id="ARBA00030000"/>
    </source>
</evidence>
<keyword evidence="21" id="KW-1185">Reference proteome</keyword>
<dbReference type="EMBL" id="QTUB01000001">
    <property type="protein sequence ID" value="REF25658.1"/>
    <property type="molecule type" value="Genomic_DNA"/>
</dbReference>
<dbReference type="SUPFAM" id="SSF52343">
    <property type="entry name" value="Ferredoxin reductase-like, C-terminal NADP-linked domain"/>
    <property type="match status" value="1"/>
</dbReference>
<dbReference type="Gene3D" id="3.40.50.80">
    <property type="entry name" value="Nucleotide-binding domain of ferredoxin-NADP reductase (FNR) module"/>
    <property type="match status" value="1"/>
</dbReference>
<dbReference type="EC" id="1.18.1.2" evidence="5"/>
<keyword evidence="9" id="KW-0547">Nucleotide-binding</keyword>
<dbReference type="Gene3D" id="2.40.30.10">
    <property type="entry name" value="Translation factors"/>
    <property type="match status" value="1"/>
</dbReference>
<proteinExistence type="inferred from homology"/>
<evidence type="ECO:0000313" key="20">
    <source>
        <dbReference type="EMBL" id="REF25658.1"/>
    </source>
</evidence>
<evidence type="ECO:0000256" key="11">
    <source>
        <dbReference type="ARBA" id="ARBA00022857"/>
    </source>
</evidence>
<gene>
    <name evidence="20" type="ORF">BDD26_0162</name>
</gene>
<comment type="catalytic activity">
    <reaction evidence="16">
        <text>reduced [flavodoxin] + NADP(+) = oxidized [flavodoxin] + NADPH + 2 H(+)</text>
        <dbReference type="Rhea" id="RHEA:50756"/>
        <dbReference type="Rhea" id="RHEA-COMP:10622"/>
        <dbReference type="Rhea" id="RHEA-COMP:10623"/>
        <dbReference type="ChEBI" id="CHEBI:15378"/>
        <dbReference type="ChEBI" id="CHEBI:57618"/>
        <dbReference type="ChEBI" id="CHEBI:57783"/>
        <dbReference type="ChEBI" id="CHEBI:58210"/>
        <dbReference type="ChEBI" id="CHEBI:58349"/>
        <dbReference type="EC" id="1.19.1.1"/>
    </reaction>
</comment>